<sequence length="241" mass="25800">MILTQVLVVVVGDDGGDDDDDDDGNDDDDSDNDDDDNADCNGNGYNNGSKDEDEGIGDESNTIFEGDDNDEDGANDNSDDGIKERIEEKKDGGRKQKRGVLWQSDCIWGDQAEVRYTTNSGSYAGDCAGFIDLIGKSVCSDASVGASCCKTCGDLHTGIAGCEYGDTYPSCNVYTQAQICDNYSDICCLFCQGYKRKRSSDSNGNNSGVTIDPSSVAIKVTDNLKAKPDQPNNQTPPHEEV</sequence>
<feature type="compositionally biased region" description="Acidic residues" evidence="1">
    <location>
        <begin position="65"/>
        <end position="79"/>
    </location>
</feature>
<evidence type="ECO:0000313" key="2">
    <source>
        <dbReference type="EMBL" id="GFO07250.1"/>
    </source>
</evidence>
<proteinExistence type="predicted"/>
<dbReference type="EMBL" id="BLXT01003854">
    <property type="protein sequence ID" value="GFO07250.1"/>
    <property type="molecule type" value="Genomic_DNA"/>
</dbReference>
<reference evidence="2 3" key="1">
    <citation type="journal article" date="2021" name="Elife">
        <title>Chloroplast acquisition without the gene transfer in kleptoplastic sea slugs, Plakobranchus ocellatus.</title>
        <authorList>
            <person name="Maeda T."/>
            <person name="Takahashi S."/>
            <person name="Yoshida T."/>
            <person name="Shimamura S."/>
            <person name="Takaki Y."/>
            <person name="Nagai Y."/>
            <person name="Toyoda A."/>
            <person name="Suzuki Y."/>
            <person name="Arimoto A."/>
            <person name="Ishii H."/>
            <person name="Satoh N."/>
            <person name="Nishiyama T."/>
            <person name="Hasebe M."/>
            <person name="Maruyama T."/>
            <person name="Minagawa J."/>
            <person name="Obokata J."/>
            <person name="Shigenobu S."/>
        </authorList>
    </citation>
    <scope>NUCLEOTIDE SEQUENCE [LARGE SCALE GENOMIC DNA]</scope>
</reference>
<dbReference type="AlphaFoldDB" id="A0AAV4AIU0"/>
<feature type="region of interest" description="Disordered" evidence="1">
    <location>
        <begin position="9"/>
        <end position="94"/>
    </location>
</feature>
<dbReference type="Proteomes" id="UP000735302">
    <property type="component" value="Unassembled WGS sequence"/>
</dbReference>
<comment type="caution">
    <text evidence="2">The sequence shown here is derived from an EMBL/GenBank/DDBJ whole genome shotgun (WGS) entry which is preliminary data.</text>
</comment>
<feature type="compositionally biased region" description="Basic and acidic residues" evidence="1">
    <location>
        <begin position="80"/>
        <end position="94"/>
    </location>
</feature>
<feature type="compositionally biased region" description="Low complexity" evidence="1">
    <location>
        <begin position="39"/>
        <end position="48"/>
    </location>
</feature>
<evidence type="ECO:0000256" key="1">
    <source>
        <dbReference type="SAM" id="MobiDB-lite"/>
    </source>
</evidence>
<protein>
    <submittedName>
        <fullName evidence="2">Uncharacterized protein</fullName>
    </submittedName>
</protein>
<organism evidence="2 3">
    <name type="scientific">Plakobranchus ocellatus</name>
    <dbReference type="NCBI Taxonomy" id="259542"/>
    <lineage>
        <taxon>Eukaryota</taxon>
        <taxon>Metazoa</taxon>
        <taxon>Spiralia</taxon>
        <taxon>Lophotrochozoa</taxon>
        <taxon>Mollusca</taxon>
        <taxon>Gastropoda</taxon>
        <taxon>Heterobranchia</taxon>
        <taxon>Euthyneura</taxon>
        <taxon>Panpulmonata</taxon>
        <taxon>Sacoglossa</taxon>
        <taxon>Placobranchoidea</taxon>
        <taxon>Plakobranchidae</taxon>
        <taxon>Plakobranchus</taxon>
    </lineage>
</organism>
<keyword evidence="3" id="KW-1185">Reference proteome</keyword>
<feature type="compositionally biased region" description="Acidic residues" evidence="1">
    <location>
        <begin position="14"/>
        <end position="38"/>
    </location>
</feature>
<accession>A0AAV4AIU0</accession>
<evidence type="ECO:0000313" key="3">
    <source>
        <dbReference type="Proteomes" id="UP000735302"/>
    </source>
</evidence>
<name>A0AAV4AIU0_9GAST</name>
<gene>
    <name evidence="2" type="ORF">PoB_003375500</name>
</gene>